<organism evidence="2 3">
    <name type="scientific">Trichuris trichiura</name>
    <name type="common">Whipworm</name>
    <name type="synonym">Trichocephalus trichiurus</name>
    <dbReference type="NCBI Taxonomy" id="36087"/>
    <lineage>
        <taxon>Eukaryota</taxon>
        <taxon>Metazoa</taxon>
        <taxon>Ecdysozoa</taxon>
        <taxon>Nematoda</taxon>
        <taxon>Enoplea</taxon>
        <taxon>Dorylaimia</taxon>
        <taxon>Trichinellida</taxon>
        <taxon>Trichuridae</taxon>
        <taxon>Trichuris</taxon>
    </lineage>
</organism>
<dbReference type="EMBL" id="HG806574">
    <property type="protein sequence ID" value="CDW59369.1"/>
    <property type="molecule type" value="Genomic_DNA"/>
</dbReference>
<proteinExistence type="predicted"/>
<feature type="signal peptide" evidence="1">
    <location>
        <begin position="1"/>
        <end position="20"/>
    </location>
</feature>
<sequence>MYALLVSLFITTYVLQSAVANPISQSSEDLMGHHGEPYVNSAVQQRAKRYYGYHSWFYPGFSSWGYYPGYHRRIYYHYPFYAWGK</sequence>
<evidence type="ECO:0000256" key="1">
    <source>
        <dbReference type="SAM" id="SignalP"/>
    </source>
</evidence>
<reference evidence="2" key="1">
    <citation type="submission" date="2014-01" db="EMBL/GenBank/DDBJ databases">
        <authorList>
            <person name="Aslett M."/>
        </authorList>
    </citation>
    <scope>NUCLEOTIDE SEQUENCE</scope>
</reference>
<gene>
    <name evidence="2" type="ORF">TTRE_0000770201</name>
</gene>
<dbReference type="OrthoDB" id="10399402at2759"/>
<feature type="chain" id="PRO_5001728906" evidence="1">
    <location>
        <begin position="21"/>
        <end position="85"/>
    </location>
</feature>
<keyword evidence="3" id="KW-1185">Reference proteome</keyword>
<dbReference type="AlphaFoldDB" id="A0A077ZHS2"/>
<accession>A0A077ZHS2</accession>
<evidence type="ECO:0000313" key="3">
    <source>
        <dbReference type="Proteomes" id="UP000030665"/>
    </source>
</evidence>
<evidence type="ECO:0000313" key="2">
    <source>
        <dbReference type="EMBL" id="CDW59369.1"/>
    </source>
</evidence>
<reference evidence="2" key="2">
    <citation type="submission" date="2014-03" db="EMBL/GenBank/DDBJ databases">
        <title>The whipworm genome and dual-species transcriptomics of an intimate host-pathogen interaction.</title>
        <authorList>
            <person name="Foth B.J."/>
            <person name="Tsai I.J."/>
            <person name="Reid A.J."/>
            <person name="Bancroft A.J."/>
            <person name="Nichol S."/>
            <person name="Tracey A."/>
            <person name="Holroyd N."/>
            <person name="Cotton J.A."/>
            <person name="Stanley E.J."/>
            <person name="Zarowiecki M."/>
            <person name="Liu J.Z."/>
            <person name="Huckvale T."/>
            <person name="Cooper P.J."/>
            <person name="Grencis R.K."/>
            <person name="Berriman M."/>
        </authorList>
    </citation>
    <scope>NUCLEOTIDE SEQUENCE [LARGE SCALE GENOMIC DNA]</scope>
</reference>
<dbReference type="Proteomes" id="UP000030665">
    <property type="component" value="Unassembled WGS sequence"/>
</dbReference>
<keyword evidence="1" id="KW-0732">Signal</keyword>
<name>A0A077ZHS2_TRITR</name>
<protein>
    <submittedName>
        <fullName evidence="2">Mitochondrial carrier protein</fullName>
    </submittedName>
</protein>